<organism evidence="2 3">
    <name type="scientific">Nonomuraea coxensis DSM 45129</name>
    <dbReference type="NCBI Taxonomy" id="1122611"/>
    <lineage>
        <taxon>Bacteria</taxon>
        <taxon>Bacillati</taxon>
        <taxon>Actinomycetota</taxon>
        <taxon>Actinomycetes</taxon>
        <taxon>Streptosporangiales</taxon>
        <taxon>Streptosporangiaceae</taxon>
        <taxon>Nonomuraea</taxon>
    </lineage>
</organism>
<feature type="domain" description="Transposase DDE" evidence="1">
    <location>
        <begin position="6"/>
        <end position="99"/>
    </location>
</feature>
<dbReference type="EMBL" id="CP068985">
    <property type="protein sequence ID" value="QYC45156.1"/>
    <property type="molecule type" value="Genomic_DNA"/>
</dbReference>
<sequence>MRCDKAMGLRNLPSKTWNVNLGWVLAADLAADLDAWTRLLGLHDDPELARAEPQTLRYCLRHLPGKLVTHARRRILKISNTWPWKTAFLTCWQRLCALPTPT</sequence>
<dbReference type="Proteomes" id="UP000824681">
    <property type="component" value="Chromosome"/>
</dbReference>
<proteinExistence type="predicted"/>
<name>A0ABX8UBJ1_9ACTN</name>
<evidence type="ECO:0000313" key="3">
    <source>
        <dbReference type="Proteomes" id="UP000824681"/>
    </source>
</evidence>
<evidence type="ECO:0000259" key="1">
    <source>
        <dbReference type="Pfam" id="PF13701"/>
    </source>
</evidence>
<reference evidence="2 3" key="1">
    <citation type="journal article" date="2021" name="ACS Chem. Biol.">
        <title>Genomic-Led Discovery of a Novel Glycopeptide Antibiotic by Nonomuraea coxensis DSM 45129.</title>
        <authorList>
            <person name="Yushchuk O."/>
            <person name="Vior N.M."/>
            <person name="Andreo-Vidal A."/>
            <person name="Berini F."/>
            <person name="Ruckert C."/>
            <person name="Busche T."/>
            <person name="Binda E."/>
            <person name="Kalinowski J."/>
            <person name="Truman A.W."/>
            <person name="Marinelli F."/>
        </authorList>
    </citation>
    <scope>NUCLEOTIDE SEQUENCE [LARGE SCALE GENOMIC DNA]</scope>
    <source>
        <strain evidence="2 3">DSM 45129</strain>
    </source>
</reference>
<accession>A0ABX8UBJ1</accession>
<evidence type="ECO:0000313" key="2">
    <source>
        <dbReference type="EMBL" id="QYC45156.1"/>
    </source>
</evidence>
<dbReference type="InterPro" id="IPR025668">
    <property type="entry name" value="Tnp_DDE_dom"/>
</dbReference>
<keyword evidence="3" id="KW-1185">Reference proteome</keyword>
<gene>
    <name evidence="2" type="ORF">Nocox_38030</name>
</gene>
<dbReference type="Pfam" id="PF13701">
    <property type="entry name" value="DDE_Tnp_1_4"/>
    <property type="match status" value="1"/>
</dbReference>
<protein>
    <recommendedName>
        <fullName evidence="1">Transposase DDE domain-containing protein</fullName>
    </recommendedName>
</protein>